<feature type="chain" id="PRO_5043484011" description="SMB domain-containing protein" evidence="2">
    <location>
        <begin position="20"/>
        <end position="691"/>
    </location>
</feature>
<gene>
    <name evidence="4" type="ORF">ElyMa_004077100</name>
</gene>
<organism evidence="4 5">
    <name type="scientific">Elysia marginata</name>
    <dbReference type="NCBI Taxonomy" id="1093978"/>
    <lineage>
        <taxon>Eukaryota</taxon>
        <taxon>Metazoa</taxon>
        <taxon>Spiralia</taxon>
        <taxon>Lophotrochozoa</taxon>
        <taxon>Mollusca</taxon>
        <taxon>Gastropoda</taxon>
        <taxon>Heterobranchia</taxon>
        <taxon>Euthyneura</taxon>
        <taxon>Panpulmonata</taxon>
        <taxon>Sacoglossa</taxon>
        <taxon>Placobranchoidea</taxon>
        <taxon>Plakobranchidae</taxon>
        <taxon>Elysia</taxon>
    </lineage>
</organism>
<dbReference type="Gene3D" id="4.10.410.20">
    <property type="match status" value="1"/>
</dbReference>
<dbReference type="Pfam" id="PF01033">
    <property type="entry name" value="Somatomedin_B"/>
    <property type="match status" value="1"/>
</dbReference>
<keyword evidence="2" id="KW-0732">Signal</keyword>
<dbReference type="Proteomes" id="UP000762676">
    <property type="component" value="Unassembled WGS sequence"/>
</dbReference>
<evidence type="ECO:0000256" key="1">
    <source>
        <dbReference type="ARBA" id="ARBA00023157"/>
    </source>
</evidence>
<name>A0AAV4G7K5_9GAST</name>
<comment type="caution">
    <text evidence="4">The sequence shown here is derived from an EMBL/GenBank/DDBJ whole genome shotgun (WGS) entry which is preliminary data.</text>
</comment>
<dbReference type="SUPFAM" id="SSF90188">
    <property type="entry name" value="Somatomedin B domain"/>
    <property type="match status" value="1"/>
</dbReference>
<dbReference type="SMART" id="SM00201">
    <property type="entry name" value="SO"/>
    <property type="match status" value="1"/>
</dbReference>
<dbReference type="InterPro" id="IPR036024">
    <property type="entry name" value="Somatomedin_B-like_dom_sf"/>
</dbReference>
<reference evidence="4 5" key="1">
    <citation type="journal article" date="2021" name="Elife">
        <title>Chloroplast acquisition without the gene transfer in kleptoplastic sea slugs, Plakobranchus ocellatus.</title>
        <authorList>
            <person name="Maeda T."/>
            <person name="Takahashi S."/>
            <person name="Yoshida T."/>
            <person name="Shimamura S."/>
            <person name="Takaki Y."/>
            <person name="Nagai Y."/>
            <person name="Toyoda A."/>
            <person name="Suzuki Y."/>
            <person name="Arimoto A."/>
            <person name="Ishii H."/>
            <person name="Satoh N."/>
            <person name="Nishiyama T."/>
            <person name="Hasebe M."/>
            <person name="Maruyama T."/>
            <person name="Minagawa J."/>
            <person name="Obokata J."/>
            <person name="Shigenobu S."/>
        </authorList>
    </citation>
    <scope>NUCLEOTIDE SEQUENCE [LARGE SCALE GENOMIC DNA]</scope>
</reference>
<sequence length="691" mass="76735">MFSLISLFIVAIFVENIEGTTTSTTTGHYHRVTANRTAIQDGKSQNDAYLSSSTVQTESVTPTTSSFTLSYDSQSVDCLNDATHFVYQNNLCDARDPESYIGSNKAYFSCVNRCGKPPPFTRGHRKECACDAGCVVYDDCCKDMLAACPETHSTGMMVLAGSLKYRKSFPFCADGTWLSYRCYPPGSWDHEQQSSLSTEIPDEKQTEPFYTENHLSTLEKLSTAYGQFYRVADISSGILFFNLESFESCAEPKYGPYFLPVIVSLDCSSAAAPATNRTGAATILERCGSLGVTEVDSLFHRTCSTQLISCPCKEGSYFIDHLHNACIGSNLSTVYLRHKLWAYEVRAGYADASNAQCQVHTYGNDKIFLHDTETQMSISPLLVADAYRAKLSGKTTFADDHNSFATTTAFSKFNFSNINLLNNGNSSSKNTSKSSLSRQAAQDVSWERFEARHPLTKDDLMFVVELDWTVERRVLCRSLAVYISQCEILDCAPGAILSHDPDRGGHFGGSRCLVPTHAVVKHQQRADRPAPLCWCNQVLAVLSKLGMWKIKMQVFEKNQCVIELTVRPKEKEPLEAYQLGRTASSPHPHSKWTVSFADLTTRIQKPYQNAFSAGCSLSDEIGDVLVCFHFSNVYSAEEDFKDVLCEVVWQGDNSHSMGKSGAHSLKRPFGIGVVSLLLVFMCNKKLRINTF</sequence>
<evidence type="ECO:0000256" key="2">
    <source>
        <dbReference type="SAM" id="SignalP"/>
    </source>
</evidence>
<keyword evidence="1" id="KW-1015">Disulfide bond</keyword>
<evidence type="ECO:0000313" key="5">
    <source>
        <dbReference type="Proteomes" id="UP000762676"/>
    </source>
</evidence>
<dbReference type="PROSITE" id="PS50958">
    <property type="entry name" value="SMB_2"/>
    <property type="match status" value="1"/>
</dbReference>
<keyword evidence="5" id="KW-1185">Reference proteome</keyword>
<evidence type="ECO:0000259" key="3">
    <source>
        <dbReference type="PROSITE" id="PS50958"/>
    </source>
</evidence>
<protein>
    <recommendedName>
        <fullName evidence="3">SMB domain-containing protein</fullName>
    </recommendedName>
</protein>
<dbReference type="AlphaFoldDB" id="A0AAV4G7K5"/>
<feature type="signal peptide" evidence="2">
    <location>
        <begin position="1"/>
        <end position="19"/>
    </location>
</feature>
<dbReference type="InterPro" id="IPR001212">
    <property type="entry name" value="Somatomedin_B_dom"/>
</dbReference>
<evidence type="ECO:0000313" key="4">
    <source>
        <dbReference type="EMBL" id="GFR81682.1"/>
    </source>
</evidence>
<proteinExistence type="predicted"/>
<feature type="domain" description="SMB" evidence="3">
    <location>
        <begin position="106"/>
        <end position="152"/>
    </location>
</feature>
<dbReference type="EMBL" id="BMAT01008284">
    <property type="protein sequence ID" value="GFR81682.1"/>
    <property type="molecule type" value="Genomic_DNA"/>
</dbReference>
<accession>A0AAV4G7K5</accession>